<evidence type="ECO:0000313" key="8">
    <source>
        <dbReference type="EMBL" id="MBN7820159.1"/>
    </source>
</evidence>
<evidence type="ECO:0000256" key="3">
    <source>
        <dbReference type="ARBA" id="ARBA00022729"/>
    </source>
</evidence>
<keyword evidence="9" id="KW-1185">Reference proteome</keyword>
<evidence type="ECO:0000256" key="1">
    <source>
        <dbReference type="ARBA" id="ARBA00006654"/>
    </source>
</evidence>
<gene>
    <name evidence="8" type="ORF">J0A65_09800</name>
</gene>
<proteinExistence type="inferred from homology"/>
<dbReference type="Pfam" id="PF00149">
    <property type="entry name" value="Metallophos"/>
    <property type="match status" value="1"/>
</dbReference>
<dbReference type="SUPFAM" id="SSF55816">
    <property type="entry name" value="5'-nucleotidase (syn. UDP-sugar hydrolase), C-terminal domain"/>
    <property type="match status" value="1"/>
</dbReference>
<keyword evidence="5 8" id="KW-0378">Hydrolase</keyword>
<dbReference type="EMBL" id="JAFKCS010000007">
    <property type="protein sequence ID" value="MBN7820159.1"/>
    <property type="molecule type" value="Genomic_DNA"/>
</dbReference>
<evidence type="ECO:0000256" key="2">
    <source>
        <dbReference type="ARBA" id="ARBA00022723"/>
    </source>
</evidence>
<evidence type="ECO:0000259" key="7">
    <source>
        <dbReference type="Pfam" id="PF02872"/>
    </source>
</evidence>
<dbReference type="Pfam" id="PF02872">
    <property type="entry name" value="5_nucleotid_C"/>
    <property type="match status" value="1"/>
</dbReference>
<dbReference type="InterPro" id="IPR036907">
    <property type="entry name" value="5'-Nucleotdase_C_sf"/>
</dbReference>
<dbReference type="PANTHER" id="PTHR11575:SF46">
    <property type="entry name" value="PROTEIN USHA"/>
    <property type="match status" value="1"/>
</dbReference>
<name>A0ABS3CSR5_9ALTE</name>
<dbReference type="PRINTS" id="PR01607">
    <property type="entry name" value="APYRASEFAMLY"/>
</dbReference>
<keyword evidence="4 5" id="KW-0547">Nucleotide-binding</keyword>
<dbReference type="InterPro" id="IPR008334">
    <property type="entry name" value="5'-Nucleotdase_C"/>
</dbReference>
<dbReference type="GO" id="GO:0016787">
    <property type="term" value="F:hydrolase activity"/>
    <property type="evidence" value="ECO:0007669"/>
    <property type="project" value="UniProtKB-KW"/>
</dbReference>
<comment type="similarity">
    <text evidence="1 5">Belongs to the 5'-nucleotidase family.</text>
</comment>
<keyword evidence="2" id="KW-0479">Metal-binding</keyword>
<accession>A0ABS3CSR5</accession>
<dbReference type="PANTHER" id="PTHR11575">
    <property type="entry name" value="5'-NUCLEOTIDASE-RELATED"/>
    <property type="match status" value="1"/>
</dbReference>
<dbReference type="PROSITE" id="PS51257">
    <property type="entry name" value="PROKAR_LIPOPROTEIN"/>
    <property type="match status" value="1"/>
</dbReference>
<dbReference type="PROSITE" id="PS00786">
    <property type="entry name" value="5_NUCLEOTIDASE_2"/>
    <property type="match status" value="1"/>
</dbReference>
<evidence type="ECO:0000259" key="6">
    <source>
        <dbReference type="Pfam" id="PF00149"/>
    </source>
</evidence>
<sequence length="536" mass="59666">MRLSRLRLLVIPAVVSVLLACANHQPEPPLHFTILHTNDHHGRFWRNEQGEYGMAARKTLIEQIRQEVESRGGSVLLFSGGDINTGVPESDMQQAKPDFLGMRLLGYDAMALGNHEFDNPLEVIEQQRQWAGFPMLSANIYDRKTGQRRYQAYQVFERQGLRIAVLGLTTEDTAKIGNPEYIRDLEFRDPKAEAVRLVAELKVKEQPDLIIVLTHMGHYDNGQHAINAPGDVTLARTLPTGSVAMVIGGHSQEPLCMERENVRQVDYQPGSACIPDYQNGIWIMQAHEWGKYVGRADFVFQQGKLTLKEYQLLPVNLRNTTLPVIAEHSEMLELLTPYQEIGRQQLSVTIGETLTRLDGDRAQVRFEQTNLGRLIGAAQSHKVGADLAVISGGGIRDSIAAGPISYKDVLKVQPFGNTLAYVDMSGQELYDYLAQVATKPIDTGAYPQFFSVSMTFHNSQPQKVLIGGEPIQMERTYRLALNSYNASGGDGYPVLTGHAGYVNTGFVDADVLREFIAVHSPIDGNTYLPVDSIRQH</sequence>
<feature type="domain" description="5'-Nucleotidase C-terminal" evidence="7">
    <location>
        <begin position="353"/>
        <end position="496"/>
    </location>
</feature>
<protein>
    <submittedName>
        <fullName evidence="8">Bifunctional UDP-sugar hydrolase/5'-nucleotidase</fullName>
    </submittedName>
</protein>
<dbReference type="Proteomes" id="UP000663992">
    <property type="component" value="Unassembled WGS sequence"/>
</dbReference>
<reference evidence="8 9" key="1">
    <citation type="submission" date="2021-03" db="EMBL/GenBank/DDBJ databases">
        <title>novel species isolated from a fishpond in China.</title>
        <authorList>
            <person name="Lu H."/>
            <person name="Cai Z."/>
        </authorList>
    </citation>
    <scope>NUCLEOTIDE SEQUENCE [LARGE SCALE GENOMIC DNA]</scope>
    <source>
        <strain evidence="8 9">Y57</strain>
    </source>
</reference>
<dbReference type="InterPro" id="IPR029052">
    <property type="entry name" value="Metallo-depent_PP-like"/>
</dbReference>
<feature type="domain" description="Calcineurin-like phosphoesterase" evidence="6">
    <location>
        <begin position="32"/>
        <end position="252"/>
    </location>
</feature>
<keyword evidence="3 5" id="KW-0732">Signal</keyword>
<evidence type="ECO:0000256" key="4">
    <source>
        <dbReference type="ARBA" id="ARBA00022741"/>
    </source>
</evidence>
<dbReference type="NCBIfam" id="NF007109">
    <property type="entry name" value="PRK09558.1"/>
    <property type="match status" value="1"/>
</dbReference>
<dbReference type="SUPFAM" id="SSF56300">
    <property type="entry name" value="Metallo-dependent phosphatases"/>
    <property type="match status" value="1"/>
</dbReference>
<feature type="chain" id="PRO_5044977068" evidence="5">
    <location>
        <begin position="23"/>
        <end position="536"/>
    </location>
</feature>
<dbReference type="RefSeq" id="WP_206593992.1">
    <property type="nucleotide sequence ID" value="NZ_JAFKCS010000007.1"/>
</dbReference>
<comment type="caution">
    <text evidence="8">The sequence shown here is derived from an EMBL/GenBank/DDBJ whole genome shotgun (WGS) entry which is preliminary data.</text>
</comment>
<dbReference type="InterPro" id="IPR006146">
    <property type="entry name" value="5'-Nucleotdase_CS"/>
</dbReference>
<dbReference type="Gene3D" id="3.60.21.10">
    <property type="match status" value="1"/>
</dbReference>
<evidence type="ECO:0000256" key="5">
    <source>
        <dbReference type="RuleBase" id="RU362119"/>
    </source>
</evidence>
<dbReference type="InterPro" id="IPR006179">
    <property type="entry name" value="5_nucleotidase/apyrase"/>
</dbReference>
<dbReference type="InterPro" id="IPR004843">
    <property type="entry name" value="Calcineurin-like_PHP"/>
</dbReference>
<evidence type="ECO:0000313" key="9">
    <source>
        <dbReference type="Proteomes" id="UP000663992"/>
    </source>
</evidence>
<organism evidence="8 9">
    <name type="scientific">Bowmanella yangjiangensis</name>
    <dbReference type="NCBI Taxonomy" id="2811230"/>
    <lineage>
        <taxon>Bacteria</taxon>
        <taxon>Pseudomonadati</taxon>
        <taxon>Pseudomonadota</taxon>
        <taxon>Gammaproteobacteria</taxon>
        <taxon>Alteromonadales</taxon>
        <taxon>Alteromonadaceae</taxon>
        <taxon>Bowmanella</taxon>
    </lineage>
</organism>
<dbReference type="Gene3D" id="3.90.780.10">
    <property type="entry name" value="5'-Nucleotidase, C-terminal domain"/>
    <property type="match status" value="1"/>
</dbReference>
<feature type="signal peptide" evidence="5">
    <location>
        <begin position="1"/>
        <end position="22"/>
    </location>
</feature>